<evidence type="ECO:0000313" key="2">
    <source>
        <dbReference type="EMBL" id="KAA1081230.1"/>
    </source>
</evidence>
<dbReference type="EMBL" id="VSWC01000131">
    <property type="protein sequence ID" value="KAA1081230.1"/>
    <property type="molecule type" value="Genomic_DNA"/>
</dbReference>
<keyword evidence="4" id="KW-1185">Reference proteome</keyword>
<gene>
    <name evidence="2" type="ORF">PGT21_031752</name>
    <name evidence="3" type="ORF">PGTUg99_033542</name>
</gene>
<accession>A0A5B0S2X3</accession>
<organism evidence="3 5">
    <name type="scientific">Puccinia graminis f. sp. tritici</name>
    <dbReference type="NCBI Taxonomy" id="56615"/>
    <lineage>
        <taxon>Eukaryota</taxon>
        <taxon>Fungi</taxon>
        <taxon>Dikarya</taxon>
        <taxon>Basidiomycota</taxon>
        <taxon>Pucciniomycotina</taxon>
        <taxon>Pucciniomycetes</taxon>
        <taxon>Pucciniales</taxon>
        <taxon>Pucciniaceae</taxon>
        <taxon>Puccinia</taxon>
    </lineage>
</organism>
<dbReference type="AlphaFoldDB" id="A0A5B0S2X3"/>
<proteinExistence type="predicted"/>
<dbReference type="Proteomes" id="UP000325313">
    <property type="component" value="Unassembled WGS sequence"/>
</dbReference>
<feature type="region of interest" description="Disordered" evidence="1">
    <location>
        <begin position="1"/>
        <end position="30"/>
    </location>
</feature>
<dbReference type="Proteomes" id="UP000324748">
    <property type="component" value="Unassembled WGS sequence"/>
</dbReference>
<evidence type="ECO:0000313" key="4">
    <source>
        <dbReference type="Proteomes" id="UP000324748"/>
    </source>
</evidence>
<evidence type="ECO:0000256" key="1">
    <source>
        <dbReference type="SAM" id="MobiDB-lite"/>
    </source>
</evidence>
<comment type="caution">
    <text evidence="3">The sequence shown here is derived from an EMBL/GenBank/DDBJ whole genome shotgun (WGS) entry which is preliminary data.</text>
</comment>
<name>A0A5B0S2X3_PUCGR</name>
<reference evidence="4 5" key="1">
    <citation type="submission" date="2019-05" db="EMBL/GenBank/DDBJ databases">
        <title>Emergence of the Ug99 lineage of the wheat stem rust pathogen through somatic hybridization.</title>
        <authorList>
            <person name="Li F."/>
            <person name="Upadhyaya N.M."/>
            <person name="Sperschneider J."/>
            <person name="Matny O."/>
            <person name="Nguyen-Phuc H."/>
            <person name="Mago R."/>
            <person name="Raley C."/>
            <person name="Miller M.E."/>
            <person name="Silverstein K.A.T."/>
            <person name="Henningsen E."/>
            <person name="Hirsch C.D."/>
            <person name="Visser B."/>
            <person name="Pretorius Z.A."/>
            <person name="Steffenson B.J."/>
            <person name="Schwessinger B."/>
            <person name="Dodds P.N."/>
            <person name="Figueroa M."/>
        </authorList>
    </citation>
    <scope>NUCLEOTIDE SEQUENCE [LARGE SCALE GENOMIC DNA]</scope>
    <source>
        <strain evidence="2">21-0</strain>
        <strain evidence="3 5">Ug99</strain>
    </source>
</reference>
<dbReference type="EMBL" id="VDEP01000104">
    <property type="protein sequence ID" value="KAA1131393.1"/>
    <property type="molecule type" value="Genomic_DNA"/>
</dbReference>
<sequence>MKPSGNTKLILPIVEDHPSRSLESSAASSPGITLEVTPVLDQVLTQRVELGATGSYTVRPPRPRYELHGTGAMFPAKKLGRTIPRPWGCQPRHGDAPADRHLAALLTGAPPMGPRAAF</sequence>
<evidence type="ECO:0000313" key="3">
    <source>
        <dbReference type="EMBL" id="KAA1131393.1"/>
    </source>
</evidence>
<protein>
    <submittedName>
        <fullName evidence="3">Uncharacterized protein</fullName>
    </submittedName>
</protein>
<evidence type="ECO:0000313" key="5">
    <source>
        <dbReference type="Proteomes" id="UP000325313"/>
    </source>
</evidence>